<gene>
    <name evidence="1" type="ORF">CY35_07G118200</name>
</gene>
<keyword evidence="2" id="KW-1185">Reference proteome</keyword>
<sequence length="1307" mass="142106">MDHQWGLARTAAAQQQQGDVASQYSYSSSSYPGQQAGTPSPATSAMYAQPQGYSQQTYIQQTYAQQQATAASAQVGYGSNANNHGAISTGAHMSAQQQQQVAWSQQASVQGAQQADQSQGTYGRSATGLTPVMGTGTVSAATAATIQYAGQYGAIYAAAPAAQPSGQQAPAGIAQGVISNDDYQAKTVATCGSTVYGAPQDSRATIASGASYVVGGASSGSASDVYATADDATYYAEISKYGDTTKFGEMAKFGETPKYGGTASTAGYGGKSGEYGGPTSPTAPYSLKAAAAATTAEQYGASYTLKSSNFQVAERVQCGQTQSAYGQVDSQGDSARHYQDAHVTAAVSQQRQEQQSQILQQQQALQAPMVMQTAVSSPLDSGTRTQQEYVGRFRGIRGGACQEYGGNPRGMITSGNFGAGRGEVELITPFGVGGGGRTAAGSAAAFSGSQQSSMYGGMTGGKRLRGQMYSGHTAPGMGYGGVQLPPGRDYNAGQGAGGGFPGHREVGHGAGRGTGGGGSRSDRPSIGSSHNEDCRDQRPPFRGIDRQFDDNNRRQENRERGHSSSSNQVGIGGGRDGGPGRPGGGTGNNTREDRERGRDRDRDQDRRDDQRKRDQSPGLWASHDHKMSPAGNRDNRSWKESSRHDSLHRHMSPSKDKRREYICKIEPYSLVEPERDYLSICKRYSKLYVVPDFSKLIVCWIGKDVDVPLSLSISFEHEAVDIDDEVESSKEAPPSPPPPPNISNNKVLPSSASSAITPTPTSSKLRLQTTIWNAKVMLMSGLTVGAFAKFLSEKTTELDKPFHLHNLLKFVALRKDRSAIMAAGGTWDPEVDGGDPAIDDTALIRAVIRCTKDSTQLDLSACKVWTRFLEVHYERLGGDGLPSHKEITVIFFPTLFDCVPSPEVWQTQWIERQQAKLKLEAASKEEKEAPTEEVEVSEEGDSNGVKHEKEEVATAVQEDVTVDNEIKVDDGKRKLSEDKITAVQQNGATQVLLPKVKEQVIVKEEEVPLPGFVLTTKQTKTFKMRSMTISLDGLLDYDEEDREECTFELSLFAEVFQEFLQFKMGTRILSNLEMLRQNSYARWKQERKHKSDNKKEMDAEGSSSHRKRSKFSDKLDVVVMKAEVEVRIEASLKTEDQPKRVEQNGIEGKRTKDNMSNNIKKEPVVVDSQDADICSNVHVETKEAQIEGTHCIMETKDMDAEMTEAAATTDPILEEKLKDHKVETRMVVDEELLLAYCYFDKNKVGYLKSDDIRRLLHSLGMFLSHRIIKELVVSAVLESNKNAQNDRITYRCFTEKEVEVDTTLAAG</sequence>
<dbReference type="EMBL" id="CM038913">
    <property type="protein sequence ID" value="KAH9558081.1"/>
    <property type="molecule type" value="Genomic_DNA"/>
</dbReference>
<comment type="caution">
    <text evidence="1">The sequence shown here is derived from an EMBL/GenBank/DDBJ whole genome shotgun (WGS) entry which is preliminary data.</text>
</comment>
<name>A0ACB8HPA3_9BRYO</name>
<dbReference type="Proteomes" id="UP000828922">
    <property type="component" value="Linkage Group LG07"/>
</dbReference>
<proteinExistence type="predicted"/>
<organism evidence="1 2">
    <name type="scientific">Sphagnum magellanicum</name>
    <dbReference type="NCBI Taxonomy" id="128215"/>
    <lineage>
        <taxon>Eukaryota</taxon>
        <taxon>Viridiplantae</taxon>
        <taxon>Streptophyta</taxon>
        <taxon>Embryophyta</taxon>
        <taxon>Bryophyta</taxon>
        <taxon>Sphagnophytina</taxon>
        <taxon>Sphagnopsida</taxon>
        <taxon>Sphagnales</taxon>
        <taxon>Sphagnaceae</taxon>
        <taxon>Sphagnum</taxon>
    </lineage>
</organism>
<evidence type="ECO:0000313" key="2">
    <source>
        <dbReference type="Proteomes" id="UP000828922"/>
    </source>
</evidence>
<reference evidence="2" key="1">
    <citation type="journal article" date="2022" name="New Phytol.">
        <title>Phylogenomic structure and speciation in an emerging model: the Sphagnum magellanicum complex (Bryophyta).</title>
        <authorList>
            <person name="Shaw A.J."/>
            <person name="Piatkowski B."/>
            <person name="Duffy A.M."/>
            <person name="Aguero B."/>
            <person name="Imwattana K."/>
            <person name="Nieto-Lugilde M."/>
            <person name="Healey A."/>
            <person name="Weston D.J."/>
            <person name="Patel M.N."/>
            <person name="Schmutz J."/>
            <person name="Grimwood J."/>
            <person name="Yavitt J.B."/>
            <person name="Hassel K."/>
            <person name="Stenoien H.K."/>
            <person name="Flatberg K.I."/>
            <person name="Bickford C.P."/>
            <person name="Hicks K.A."/>
        </authorList>
    </citation>
    <scope>NUCLEOTIDE SEQUENCE [LARGE SCALE GENOMIC DNA]</scope>
</reference>
<evidence type="ECO:0000313" key="1">
    <source>
        <dbReference type="EMBL" id="KAH9558081.1"/>
    </source>
</evidence>
<protein>
    <submittedName>
        <fullName evidence="1">Uncharacterized protein</fullName>
    </submittedName>
</protein>
<accession>A0ACB8HPA3</accession>